<keyword evidence="2" id="KW-1185">Reference proteome</keyword>
<evidence type="ECO:0000313" key="1">
    <source>
        <dbReference type="EMBL" id="MFC7188654.1"/>
    </source>
</evidence>
<organism evidence="1 2">
    <name type="scientific">Halocatena marina</name>
    <dbReference type="NCBI Taxonomy" id="2934937"/>
    <lineage>
        <taxon>Archaea</taxon>
        <taxon>Methanobacteriati</taxon>
        <taxon>Methanobacteriota</taxon>
        <taxon>Stenosarchaea group</taxon>
        <taxon>Halobacteria</taxon>
        <taxon>Halobacteriales</taxon>
        <taxon>Natronomonadaceae</taxon>
        <taxon>Halocatena</taxon>
    </lineage>
</organism>
<comment type="caution">
    <text evidence="1">The sequence shown here is derived from an EMBL/GenBank/DDBJ whole genome shotgun (WGS) entry which is preliminary data.</text>
</comment>
<proteinExistence type="predicted"/>
<dbReference type="RefSeq" id="WP_248904181.1">
    <property type="nucleotide sequence ID" value="NZ_CP109979.1"/>
</dbReference>
<evidence type="ECO:0000313" key="2">
    <source>
        <dbReference type="Proteomes" id="UP001596417"/>
    </source>
</evidence>
<protein>
    <submittedName>
        <fullName evidence="1">Uncharacterized protein</fullName>
    </submittedName>
</protein>
<dbReference type="Proteomes" id="UP001596417">
    <property type="component" value="Unassembled WGS sequence"/>
</dbReference>
<gene>
    <name evidence="1" type="ORF">ACFQL7_01510</name>
</gene>
<reference evidence="1 2" key="1">
    <citation type="journal article" date="2019" name="Int. J. Syst. Evol. Microbiol.">
        <title>The Global Catalogue of Microorganisms (GCM) 10K type strain sequencing project: providing services to taxonomists for standard genome sequencing and annotation.</title>
        <authorList>
            <consortium name="The Broad Institute Genomics Platform"/>
            <consortium name="The Broad Institute Genome Sequencing Center for Infectious Disease"/>
            <person name="Wu L."/>
            <person name="Ma J."/>
        </authorList>
    </citation>
    <scope>NUCLEOTIDE SEQUENCE [LARGE SCALE GENOMIC DNA]</scope>
    <source>
        <strain evidence="1 2">RDMS1</strain>
    </source>
</reference>
<sequence>MSDVSNKHAASVQRVFDEEKCCTEFTTEHGLENPPDSAFCFGFVCPQCGRTNPLKGDPSEFRSQPVRCFSCTWVTVLDATALKQFVREVSDDE</sequence>
<name>A0ABD5YH26_9EURY</name>
<dbReference type="GeneID" id="76198207"/>
<dbReference type="AlphaFoldDB" id="A0ABD5YH26"/>
<dbReference type="EMBL" id="JBHTAX010000001">
    <property type="protein sequence ID" value="MFC7188654.1"/>
    <property type="molecule type" value="Genomic_DNA"/>
</dbReference>
<accession>A0ABD5YH26</accession>